<dbReference type="OrthoDB" id="2353632at2"/>
<dbReference type="InterPro" id="IPR015053">
    <property type="entry name" value="DUF1871"/>
</dbReference>
<evidence type="ECO:0000313" key="2">
    <source>
        <dbReference type="Proteomes" id="UP000095658"/>
    </source>
</evidence>
<dbReference type="AlphaFoldDB" id="A0A1E7DTU9"/>
<dbReference type="EMBL" id="MAMP01000001">
    <property type="protein sequence ID" value="OES46491.1"/>
    <property type="molecule type" value="Genomic_DNA"/>
</dbReference>
<organism evidence="1 2">
    <name type="scientific">Domibacillus iocasae</name>
    <dbReference type="NCBI Taxonomy" id="1714016"/>
    <lineage>
        <taxon>Bacteria</taxon>
        <taxon>Bacillati</taxon>
        <taxon>Bacillota</taxon>
        <taxon>Bacilli</taxon>
        <taxon>Bacillales</taxon>
        <taxon>Bacillaceae</taxon>
        <taxon>Domibacillus</taxon>
    </lineage>
</organism>
<accession>A0A1E7DTU9</accession>
<proteinExistence type="predicted"/>
<dbReference type="InterPro" id="IPR023162">
    <property type="entry name" value="Apc36109-like_dom_sf"/>
</dbReference>
<comment type="caution">
    <text evidence="1">The sequence shown here is derived from an EMBL/GenBank/DDBJ whole genome shotgun (WGS) entry which is preliminary data.</text>
</comment>
<gene>
    <name evidence="1" type="ORF">BA724_00050</name>
</gene>
<keyword evidence="2" id="KW-1185">Reference proteome</keyword>
<dbReference type="Pfam" id="PF08958">
    <property type="entry name" value="DUF1871"/>
    <property type="match status" value="1"/>
</dbReference>
<sequence>MNETAQLNFALADVLQAFDPYKAGEGFYETEMADAIFAVHQQEDAVQLAAEIRRIYEHSFDEPMPGGNPIKLAETLLVIKNNSSCSL</sequence>
<dbReference type="STRING" id="1714016.BA724_00050"/>
<name>A0A1E7DTU9_9BACI</name>
<dbReference type="SUPFAM" id="SSF116922">
    <property type="entry name" value="YugE-like"/>
    <property type="match status" value="1"/>
</dbReference>
<dbReference type="RefSeq" id="WP_069936657.1">
    <property type="nucleotide sequence ID" value="NZ_MAMP01000001.1"/>
</dbReference>
<reference evidence="1 2" key="1">
    <citation type="submission" date="2016-06" db="EMBL/GenBank/DDBJ databases">
        <title>Domibacillus iocasae genome sequencing.</title>
        <authorList>
            <person name="Verma A."/>
            <person name="Pal Y."/>
            <person name="Ojha A.K."/>
            <person name="Krishnamurthi S."/>
        </authorList>
    </citation>
    <scope>NUCLEOTIDE SEQUENCE [LARGE SCALE GENOMIC DNA]</scope>
    <source>
        <strain evidence="1 2">DSM 29979</strain>
    </source>
</reference>
<evidence type="ECO:0000313" key="1">
    <source>
        <dbReference type="EMBL" id="OES46491.1"/>
    </source>
</evidence>
<protein>
    <recommendedName>
        <fullName evidence="3">DUF1871 domain-containing protein</fullName>
    </recommendedName>
</protein>
<dbReference type="Proteomes" id="UP000095658">
    <property type="component" value="Unassembled WGS sequence"/>
</dbReference>
<evidence type="ECO:0008006" key="3">
    <source>
        <dbReference type="Google" id="ProtNLM"/>
    </source>
</evidence>
<dbReference type="Gene3D" id="1.10.340.20">
    <property type="entry name" value="Apc36109-like domain"/>
    <property type="match status" value="1"/>
</dbReference>